<feature type="chain" id="PRO_5001644793" description="receptor protein serine/threonine kinase" evidence="24">
    <location>
        <begin position="20"/>
        <end position="1049"/>
    </location>
</feature>
<evidence type="ECO:0000256" key="9">
    <source>
        <dbReference type="ARBA" id="ARBA00022723"/>
    </source>
</evidence>
<dbReference type="Gene3D" id="3.30.200.20">
    <property type="entry name" value="Phosphorylase Kinase, domain 1"/>
    <property type="match status" value="1"/>
</dbReference>
<evidence type="ECO:0000256" key="21">
    <source>
        <dbReference type="PROSITE-ProRule" id="PRU10141"/>
    </source>
</evidence>
<name>A0A067R751_ZOONE</name>
<evidence type="ECO:0000256" key="11">
    <source>
        <dbReference type="ARBA" id="ARBA00022741"/>
    </source>
</evidence>
<feature type="region of interest" description="Disordered" evidence="22">
    <location>
        <begin position="894"/>
        <end position="967"/>
    </location>
</feature>
<dbReference type="PANTHER" id="PTHR23255:SF100">
    <property type="entry name" value="RECEPTOR PROTEIN SERINE_THREONINE KINASE"/>
    <property type="match status" value="1"/>
</dbReference>
<dbReference type="Pfam" id="PF01064">
    <property type="entry name" value="Activin_recp"/>
    <property type="match status" value="1"/>
</dbReference>
<evidence type="ECO:0000256" key="13">
    <source>
        <dbReference type="ARBA" id="ARBA00022840"/>
    </source>
</evidence>
<dbReference type="Proteomes" id="UP000027135">
    <property type="component" value="Unassembled WGS sequence"/>
</dbReference>
<feature type="binding site" evidence="21">
    <location>
        <position position="253"/>
    </location>
    <ligand>
        <name>ATP</name>
        <dbReference type="ChEBI" id="CHEBI:30616"/>
    </ligand>
</feature>
<dbReference type="PROSITE" id="PS50011">
    <property type="entry name" value="PROTEIN_KINASE_DOM"/>
    <property type="match status" value="1"/>
</dbReference>
<evidence type="ECO:0000256" key="7">
    <source>
        <dbReference type="ARBA" id="ARBA00022679"/>
    </source>
</evidence>
<feature type="domain" description="Protein kinase" evidence="25">
    <location>
        <begin position="226"/>
        <end position="533"/>
    </location>
</feature>
<evidence type="ECO:0000256" key="24">
    <source>
        <dbReference type="SAM" id="SignalP"/>
    </source>
</evidence>
<keyword evidence="13 21" id="KW-0067">ATP-binding</keyword>
<evidence type="ECO:0000313" key="27">
    <source>
        <dbReference type="Proteomes" id="UP000027135"/>
    </source>
</evidence>
<comment type="similarity">
    <text evidence="4">Belongs to the protein kinase superfamily. TKL Ser/Thr protein kinase family. TGFB receptor subfamily.</text>
</comment>
<evidence type="ECO:0000256" key="19">
    <source>
        <dbReference type="ARBA" id="ARBA00047681"/>
    </source>
</evidence>
<keyword evidence="15 23" id="KW-1133">Transmembrane helix</keyword>
<comment type="catalytic activity">
    <reaction evidence="19">
        <text>L-seryl-[receptor-protein] + ATP = O-phospho-L-seryl-[receptor-protein] + ADP + H(+)</text>
        <dbReference type="Rhea" id="RHEA:18673"/>
        <dbReference type="Rhea" id="RHEA-COMP:11022"/>
        <dbReference type="Rhea" id="RHEA-COMP:11023"/>
        <dbReference type="ChEBI" id="CHEBI:15378"/>
        <dbReference type="ChEBI" id="CHEBI:29999"/>
        <dbReference type="ChEBI" id="CHEBI:30616"/>
        <dbReference type="ChEBI" id="CHEBI:83421"/>
        <dbReference type="ChEBI" id="CHEBI:456216"/>
        <dbReference type="EC" id="2.7.11.30"/>
    </reaction>
</comment>
<comment type="subcellular location">
    <subcellularLocation>
        <location evidence="3">Membrane</location>
        <topology evidence="3">Single-pass type I membrane protein</topology>
    </subcellularLocation>
</comment>
<feature type="signal peptide" evidence="24">
    <location>
        <begin position="1"/>
        <end position="19"/>
    </location>
</feature>
<sequence length="1049" mass="114889">MMDTSILVFILAIVNHAQGSQVSDGTRVCAYMYKTVEHLSIHNADDYESSEDYGAADVQGSAPEQQEKCKKASNFCYALWKEEANGTSILGQGCWEVSGKQDCHQNACVANKKPPKALNNTKFCCCNGDLCNMNVSDVYVASQADDSHIESPATEFLEQPATDKLTWIIPLVCVGTFVVVMMGVLVYRLCHGGAMGVCKPAPDAVHLMENGGANGLHSGSYALEHLKLSNTVGQGRYGSVWKGTVNDKEVAVKIFPSHYRNYFYNERDIYCLPFMDNPALLTYFGYVERESLENCLEYLLVLSYAPNGCLQDYLRTNVLDWPTFCKMSLTVARGLAHLHTDVRKGDKLKPCVSHRDLNSRNILVKADLSCCLCDLGFAMKISGSKYFHNGEEQHAETKSINDVGTLRYMAPEVLEGAVNLRDCESSLKQIDVYALGLVLWELASRCSDLYQSGAETPPYRQPFEAEVGHHPTFEQMQVLVSRHKARPLFPELWRDWTAVKLVRETVEDCWDQDAEARLTALCVEERLQELPTLWDRQRGTMYVSGVSPTVNPTFPNSGQQAQLVATVRSSVNNNTGAAVVSSGLLGDSNRQLLLDSGEDTGCSVRSGSQSSATFGKDTRESTISEGTVETMVTMSPSEPHPDPSYKNSNHTATLVNSYGVSSGIQSLSRGALQPYQGRNPCMERNLMLQAPSDEELSCNGNTLVDRSSKHAAGQYMASFESQSLVSHDYLGMSQSVNNNSLRPATPIPYVQNAVYDSSNTTTYATIPKQPNIPGNGSALSDGNKSASRWGNWGRSGGWGGLRKLLDSKKYLLFGMYTAKDRCGSEQTNRMSNVNKDSDALIESDESKSNLLVRQNGLTPALKKSPMIMETQVCLLPAGGKKNGVVTSVMSPLNQCNEDTQNNKSINEEEVSKTSKNRRPSTLPLIKPNAGSRQSLEDHFQQVFGTRNSDSTTRLLKDPNSRIKTPGDVPPSVRRIRGKGKSGARFSLYDDRMMTGNCYGPETALSPGGGKSIKNGSVGQTLSGSVPTNIDISCNRTVLKRNGVMAASSF</sequence>
<evidence type="ECO:0000256" key="17">
    <source>
        <dbReference type="ARBA" id="ARBA00023170"/>
    </source>
</evidence>
<keyword evidence="6" id="KW-0723">Serine/threonine-protein kinase</keyword>
<evidence type="ECO:0000256" key="2">
    <source>
        <dbReference type="ARBA" id="ARBA00001946"/>
    </source>
</evidence>
<feature type="region of interest" description="Disordered" evidence="22">
    <location>
        <begin position="599"/>
        <end position="621"/>
    </location>
</feature>
<dbReference type="InParanoid" id="A0A067R751"/>
<dbReference type="eggNOG" id="KOG3653">
    <property type="taxonomic scope" value="Eukaryota"/>
</dbReference>
<accession>A0A067R751</accession>
<feature type="transmembrane region" description="Helical" evidence="23">
    <location>
        <begin position="167"/>
        <end position="187"/>
    </location>
</feature>
<evidence type="ECO:0000256" key="1">
    <source>
        <dbReference type="ARBA" id="ARBA00001936"/>
    </source>
</evidence>
<evidence type="ECO:0000256" key="23">
    <source>
        <dbReference type="SAM" id="Phobius"/>
    </source>
</evidence>
<keyword evidence="17 26" id="KW-0675">Receptor</keyword>
<dbReference type="GO" id="GO:0005024">
    <property type="term" value="F:transforming growth factor beta receptor activity"/>
    <property type="evidence" value="ECO:0007669"/>
    <property type="project" value="TreeGrafter"/>
</dbReference>
<evidence type="ECO:0000256" key="22">
    <source>
        <dbReference type="SAM" id="MobiDB-lite"/>
    </source>
</evidence>
<keyword evidence="14" id="KW-0460">Magnesium</keyword>
<organism evidence="26 27">
    <name type="scientific">Zootermopsis nevadensis</name>
    <name type="common">Dampwood termite</name>
    <dbReference type="NCBI Taxonomy" id="136037"/>
    <lineage>
        <taxon>Eukaryota</taxon>
        <taxon>Metazoa</taxon>
        <taxon>Ecdysozoa</taxon>
        <taxon>Arthropoda</taxon>
        <taxon>Hexapoda</taxon>
        <taxon>Insecta</taxon>
        <taxon>Pterygota</taxon>
        <taxon>Neoptera</taxon>
        <taxon>Polyneoptera</taxon>
        <taxon>Dictyoptera</taxon>
        <taxon>Blattodea</taxon>
        <taxon>Blattoidea</taxon>
        <taxon>Termitoidae</taxon>
        <taxon>Termopsidae</taxon>
        <taxon>Zootermopsis</taxon>
    </lineage>
</organism>
<dbReference type="InterPro" id="IPR000333">
    <property type="entry name" value="TGFB_receptor"/>
</dbReference>
<proteinExistence type="inferred from homology"/>
<evidence type="ECO:0000256" key="20">
    <source>
        <dbReference type="ARBA" id="ARBA00048773"/>
    </source>
</evidence>
<keyword evidence="12" id="KW-0418">Kinase</keyword>
<feature type="compositionally biased region" description="Polar residues" evidence="22">
    <location>
        <begin position="942"/>
        <end position="953"/>
    </location>
</feature>
<keyword evidence="10 24" id="KW-0732">Signal</keyword>
<dbReference type="FunFam" id="1.10.510.10:FF:000487">
    <property type="entry name" value="Anti-Muellerian hormone type-2 receptor"/>
    <property type="match status" value="1"/>
</dbReference>
<gene>
    <name evidence="26" type="ORF">L798_06290</name>
</gene>
<keyword evidence="7" id="KW-0808">Transferase</keyword>
<dbReference type="InterPro" id="IPR011009">
    <property type="entry name" value="Kinase-like_dom_sf"/>
</dbReference>
<dbReference type="InterPro" id="IPR045860">
    <property type="entry name" value="Snake_toxin-like_sf"/>
</dbReference>
<evidence type="ECO:0000256" key="3">
    <source>
        <dbReference type="ARBA" id="ARBA00004479"/>
    </source>
</evidence>
<dbReference type="GO" id="GO:0005524">
    <property type="term" value="F:ATP binding"/>
    <property type="evidence" value="ECO:0007669"/>
    <property type="project" value="UniProtKB-UniRule"/>
</dbReference>
<comment type="catalytic activity">
    <reaction evidence="20">
        <text>L-threonyl-[receptor-protein] + ATP = O-phospho-L-threonyl-[receptor-protein] + ADP + H(+)</text>
        <dbReference type="Rhea" id="RHEA:44880"/>
        <dbReference type="Rhea" id="RHEA-COMP:11024"/>
        <dbReference type="Rhea" id="RHEA-COMP:11025"/>
        <dbReference type="ChEBI" id="CHEBI:15378"/>
        <dbReference type="ChEBI" id="CHEBI:30013"/>
        <dbReference type="ChEBI" id="CHEBI:30616"/>
        <dbReference type="ChEBI" id="CHEBI:61977"/>
        <dbReference type="ChEBI" id="CHEBI:456216"/>
        <dbReference type="EC" id="2.7.11.30"/>
    </reaction>
</comment>
<feature type="compositionally biased region" description="Polar residues" evidence="22">
    <location>
        <begin position="603"/>
        <end position="613"/>
    </location>
</feature>
<dbReference type="GO" id="GO:0005886">
    <property type="term" value="C:plasma membrane"/>
    <property type="evidence" value="ECO:0007669"/>
    <property type="project" value="TreeGrafter"/>
</dbReference>
<protein>
    <recommendedName>
        <fullName evidence="5">receptor protein serine/threonine kinase</fullName>
        <ecNumber evidence="5">2.7.11.30</ecNumber>
    </recommendedName>
</protein>
<evidence type="ECO:0000256" key="5">
    <source>
        <dbReference type="ARBA" id="ARBA00012401"/>
    </source>
</evidence>
<dbReference type="Pfam" id="PF07714">
    <property type="entry name" value="PK_Tyr_Ser-Thr"/>
    <property type="match status" value="1"/>
</dbReference>
<dbReference type="CDD" id="cd23533">
    <property type="entry name" value="TFP_LU_ECD_BMPR2_like"/>
    <property type="match status" value="1"/>
</dbReference>
<keyword evidence="11 21" id="KW-0547">Nucleotide-binding</keyword>
<dbReference type="AlphaFoldDB" id="A0A067R751"/>
<evidence type="ECO:0000256" key="4">
    <source>
        <dbReference type="ARBA" id="ARBA00009605"/>
    </source>
</evidence>
<evidence type="ECO:0000256" key="18">
    <source>
        <dbReference type="ARBA" id="ARBA00023180"/>
    </source>
</evidence>
<dbReference type="EC" id="2.7.11.30" evidence="5"/>
<dbReference type="EMBL" id="KK852657">
    <property type="protein sequence ID" value="KDR19235.1"/>
    <property type="molecule type" value="Genomic_DNA"/>
</dbReference>
<dbReference type="PANTHER" id="PTHR23255">
    <property type="entry name" value="TRANSFORMING GROWTH FACTOR-BETA RECEPTOR TYPE I AND II"/>
    <property type="match status" value="1"/>
</dbReference>
<evidence type="ECO:0000256" key="6">
    <source>
        <dbReference type="ARBA" id="ARBA00022527"/>
    </source>
</evidence>
<comment type="cofactor">
    <cofactor evidence="1">
        <name>Mn(2+)</name>
        <dbReference type="ChEBI" id="CHEBI:29035"/>
    </cofactor>
</comment>
<dbReference type="Gene3D" id="2.10.60.10">
    <property type="entry name" value="CD59"/>
    <property type="match status" value="1"/>
</dbReference>
<evidence type="ECO:0000313" key="26">
    <source>
        <dbReference type="EMBL" id="KDR19235.1"/>
    </source>
</evidence>
<comment type="cofactor">
    <cofactor evidence="2">
        <name>Mg(2+)</name>
        <dbReference type="ChEBI" id="CHEBI:18420"/>
    </cofactor>
</comment>
<dbReference type="OrthoDB" id="669224at2759"/>
<keyword evidence="27" id="KW-1185">Reference proteome</keyword>
<dbReference type="STRING" id="136037.A0A067R751"/>
<keyword evidence="16 23" id="KW-0472">Membrane</keyword>
<evidence type="ECO:0000256" key="10">
    <source>
        <dbReference type="ARBA" id="ARBA00022729"/>
    </source>
</evidence>
<dbReference type="InterPro" id="IPR017441">
    <property type="entry name" value="Protein_kinase_ATP_BS"/>
</dbReference>
<reference evidence="26 27" key="1">
    <citation type="journal article" date="2014" name="Nat. Commun.">
        <title>Molecular traces of alternative social organization in a termite genome.</title>
        <authorList>
            <person name="Terrapon N."/>
            <person name="Li C."/>
            <person name="Robertson H.M."/>
            <person name="Ji L."/>
            <person name="Meng X."/>
            <person name="Booth W."/>
            <person name="Chen Z."/>
            <person name="Childers C.P."/>
            <person name="Glastad K.M."/>
            <person name="Gokhale K."/>
            <person name="Gowin J."/>
            <person name="Gronenberg W."/>
            <person name="Hermansen R.A."/>
            <person name="Hu H."/>
            <person name="Hunt B.G."/>
            <person name="Huylmans A.K."/>
            <person name="Khalil S.M."/>
            <person name="Mitchell R.D."/>
            <person name="Munoz-Torres M.C."/>
            <person name="Mustard J.A."/>
            <person name="Pan H."/>
            <person name="Reese J.T."/>
            <person name="Scharf M.E."/>
            <person name="Sun F."/>
            <person name="Vogel H."/>
            <person name="Xiao J."/>
            <person name="Yang W."/>
            <person name="Yang Z."/>
            <person name="Yang Z."/>
            <person name="Zhou J."/>
            <person name="Zhu J."/>
            <person name="Brent C.S."/>
            <person name="Elsik C.G."/>
            <person name="Goodisman M.A."/>
            <person name="Liberles D.A."/>
            <person name="Roe R.M."/>
            <person name="Vargo E.L."/>
            <person name="Vilcinskas A."/>
            <person name="Wang J."/>
            <person name="Bornberg-Bauer E."/>
            <person name="Korb J."/>
            <person name="Zhang G."/>
            <person name="Liebig J."/>
        </authorList>
    </citation>
    <scope>NUCLEOTIDE SEQUENCE [LARGE SCALE GENOMIC DNA]</scope>
    <source>
        <tissue evidence="26">Whole organism</tissue>
    </source>
</reference>
<evidence type="ECO:0000256" key="15">
    <source>
        <dbReference type="ARBA" id="ARBA00022989"/>
    </source>
</evidence>
<dbReference type="PROSITE" id="PS00107">
    <property type="entry name" value="PROTEIN_KINASE_ATP"/>
    <property type="match status" value="1"/>
</dbReference>
<evidence type="ECO:0000256" key="14">
    <source>
        <dbReference type="ARBA" id="ARBA00022842"/>
    </source>
</evidence>
<dbReference type="SUPFAM" id="SSF56112">
    <property type="entry name" value="Protein kinase-like (PK-like)"/>
    <property type="match status" value="1"/>
</dbReference>
<dbReference type="Gene3D" id="1.10.510.10">
    <property type="entry name" value="Transferase(Phosphotransferase) domain 1"/>
    <property type="match status" value="1"/>
</dbReference>
<keyword evidence="8 23" id="KW-0812">Transmembrane</keyword>
<dbReference type="InterPro" id="IPR000719">
    <property type="entry name" value="Prot_kinase_dom"/>
</dbReference>
<dbReference type="InterPro" id="IPR001245">
    <property type="entry name" value="Ser-Thr/Tyr_kinase_cat_dom"/>
</dbReference>
<keyword evidence="9" id="KW-0479">Metal-binding</keyword>
<evidence type="ECO:0000256" key="12">
    <source>
        <dbReference type="ARBA" id="ARBA00022777"/>
    </source>
</evidence>
<keyword evidence="18" id="KW-0325">Glycoprotein</keyword>
<evidence type="ECO:0000256" key="8">
    <source>
        <dbReference type="ARBA" id="ARBA00022692"/>
    </source>
</evidence>
<dbReference type="OMA" id="PLMDCPA"/>
<dbReference type="InterPro" id="IPR000472">
    <property type="entry name" value="Activin_recp"/>
</dbReference>
<feature type="compositionally biased region" description="Polar residues" evidence="22">
    <location>
        <begin position="894"/>
        <end position="904"/>
    </location>
</feature>
<dbReference type="SUPFAM" id="SSF57302">
    <property type="entry name" value="Snake toxin-like"/>
    <property type="match status" value="1"/>
</dbReference>
<dbReference type="FunCoup" id="A0A067R751">
    <property type="interactions" value="31"/>
</dbReference>
<dbReference type="GO" id="GO:0030509">
    <property type="term" value="P:BMP signaling pathway"/>
    <property type="evidence" value="ECO:0007669"/>
    <property type="project" value="TreeGrafter"/>
</dbReference>
<dbReference type="GO" id="GO:0043235">
    <property type="term" value="C:receptor complex"/>
    <property type="evidence" value="ECO:0007669"/>
    <property type="project" value="TreeGrafter"/>
</dbReference>
<evidence type="ECO:0000256" key="16">
    <source>
        <dbReference type="ARBA" id="ARBA00023136"/>
    </source>
</evidence>
<evidence type="ECO:0000259" key="25">
    <source>
        <dbReference type="PROSITE" id="PS50011"/>
    </source>
</evidence>
<dbReference type="CDD" id="cd14054">
    <property type="entry name" value="STKc_BMPR2_AMHR2"/>
    <property type="match status" value="1"/>
</dbReference>